<gene>
    <name evidence="1" type="ORF">VFPPC_16314</name>
</gene>
<comment type="caution">
    <text evidence="1">The sequence shown here is derived from an EMBL/GenBank/DDBJ whole genome shotgun (WGS) entry which is preliminary data.</text>
</comment>
<reference evidence="1 2" key="1">
    <citation type="journal article" date="2016" name="PLoS Pathog.">
        <title>Biosynthesis of antibiotic leucinostatins in bio-control fungus Purpureocillium lilacinum and their inhibition on phytophthora revealed by genome mining.</title>
        <authorList>
            <person name="Wang G."/>
            <person name="Liu Z."/>
            <person name="Lin R."/>
            <person name="Li E."/>
            <person name="Mao Z."/>
            <person name="Ling J."/>
            <person name="Yang Y."/>
            <person name="Yin W.B."/>
            <person name="Xie B."/>
        </authorList>
    </citation>
    <scope>NUCLEOTIDE SEQUENCE [LARGE SCALE GENOMIC DNA]</scope>
    <source>
        <strain evidence="1">170</strain>
    </source>
</reference>
<proteinExistence type="predicted"/>
<name>A0A179FI18_METCM</name>
<organism evidence="1 2">
    <name type="scientific">Pochonia chlamydosporia 170</name>
    <dbReference type="NCBI Taxonomy" id="1380566"/>
    <lineage>
        <taxon>Eukaryota</taxon>
        <taxon>Fungi</taxon>
        <taxon>Dikarya</taxon>
        <taxon>Ascomycota</taxon>
        <taxon>Pezizomycotina</taxon>
        <taxon>Sordariomycetes</taxon>
        <taxon>Hypocreomycetidae</taxon>
        <taxon>Hypocreales</taxon>
        <taxon>Clavicipitaceae</taxon>
        <taxon>Pochonia</taxon>
    </lineage>
</organism>
<keyword evidence="2" id="KW-1185">Reference proteome</keyword>
<dbReference type="EMBL" id="LSBJ02000005">
    <property type="protein sequence ID" value="OAQ65194.1"/>
    <property type="molecule type" value="Genomic_DNA"/>
</dbReference>
<sequence length="113" mass="12455">MLASRGSMVVKFPPCFKKRHTNLTRLGDGSDFGINLFCGMESINRFAPDFLASRAEYPLGWVPGGCPGHCTASHQKPQHESHAFIILECFWSSGRNLPSSNGMRRGGTNWANV</sequence>
<dbReference type="AlphaFoldDB" id="A0A179FI18"/>
<evidence type="ECO:0000313" key="2">
    <source>
        <dbReference type="Proteomes" id="UP000078397"/>
    </source>
</evidence>
<dbReference type="Proteomes" id="UP000078397">
    <property type="component" value="Unassembled WGS sequence"/>
</dbReference>
<accession>A0A179FI18</accession>
<evidence type="ECO:0000313" key="1">
    <source>
        <dbReference type="EMBL" id="OAQ65194.1"/>
    </source>
</evidence>
<dbReference type="KEGG" id="pchm:VFPPC_16314"/>
<dbReference type="GeneID" id="28858061"/>
<dbReference type="RefSeq" id="XP_018142508.1">
    <property type="nucleotide sequence ID" value="XM_018294067.1"/>
</dbReference>
<protein>
    <submittedName>
        <fullName evidence="1">Uncharacterized protein</fullName>
    </submittedName>
</protein>